<organism evidence="3 4">
    <name type="scientific">Amazona aestiva</name>
    <name type="common">Blue-fronted Amazon parrot</name>
    <dbReference type="NCBI Taxonomy" id="12930"/>
    <lineage>
        <taxon>Eukaryota</taxon>
        <taxon>Metazoa</taxon>
        <taxon>Chordata</taxon>
        <taxon>Craniata</taxon>
        <taxon>Vertebrata</taxon>
        <taxon>Euteleostomi</taxon>
        <taxon>Archelosauria</taxon>
        <taxon>Archosauria</taxon>
        <taxon>Dinosauria</taxon>
        <taxon>Saurischia</taxon>
        <taxon>Theropoda</taxon>
        <taxon>Coelurosauria</taxon>
        <taxon>Aves</taxon>
        <taxon>Neognathae</taxon>
        <taxon>Neoaves</taxon>
        <taxon>Telluraves</taxon>
        <taxon>Australaves</taxon>
        <taxon>Psittaciformes</taxon>
        <taxon>Psittacidae</taxon>
        <taxon>Amazona</taxon>
    </lineage>
</organism>
<sequence length="141" mass="16141">MDVAVDMYLAILLFFTVLALILASVFMRLWGAEGERPREPPVAKPARESGPRDQEAGMERLPVEEVRVVKEVKEAAAEQQEEAAEELSPTAEPSPAVAEGIPRQPPTEPREPKLQEMQETTQYFPARQWRKIWTQTKRSWW</sequence>
<reference evidence="3 4" key="1">
    <citation type="submission" date="2015-10" db="EMBL/GenBank/DDBJ databases">
        <authorList>
            <person name="Gilbert D.G."/>
        </authorList>
    </citation>
    <scope>NUCLEOTIDE SEQUENCE [LARGE SCALE GENOMIC DNA]</scope>
    <source>
        <strain evidence="3">FVVF132</strain>
    </source>
</reference>
<dbReference type="EMBL" id="LMAW01002657">
    <property type="protein sequence ID" value="KQK78503.1"/>
    <property type="molecule type" value="Genomic_DNA"/>
</dbReference>
<keyword evidence="4" id="KW-1185">Reference proteome</keyword>
<gene>
    <name evidence="3" type="ORF">AAES_114358</name>
</gene>
<evidence type="ECO:0000313" key="3">
    <source>
        <dbReference type="EMBL" id="KQK78503.1"/>
    </source>
</evidence>
<proteinExistence type="predicted"/>
<comment type="caution">
    <text evidence="3">The sequence shown here is derived from an EMBL/GenBank/DDBJ whole genome shotgun (WGS) entry which is preliminary data.</text>
</comment>
<feature type="region of interest" description="Disordered" evidence="1">
    <location>
        <begin position="74"/>
        <end position="128"/>
    </location>
</feature>
<keyword evidence="2" id="KW-1133">Transmembrane helix</keyword>
<dbReference type="OrthoDB" id="5983600at2759"/>
<feature type="transmembrane region" description="Helical" evidence="2">
    <location>
        <begin position="6"/>
        <end position="30"/>
    </location>
</feature>
<feature type="region of interest" description="Disordered" evidence="1">
    <location>
        <begin position="34"/>
        <end position="61"/>
    </location>
</feature>
<name>A0A0Q3M725_AMAAE</name>
<keyword evidence="2" id="KW-0812">Transmembrane</keyword>
<accession>A0A0Q3M725</accession>
<evidence type="ECO:0000256" key="2">
    <source>
        <dbReference type="SAM" id="Phobius"/>
    </source>
</evidence>
<evidence type="ECO:0000256" key="1">
    <source>
        <dbReference type="SAM" id="MobiDB-lite"/>
    </source>
</evidence>
<evidence type="ECO:0000313" key="4">
    <source>
        <dbReference type="Proteomes" id="UP000051836"/>
    </source>
</evidence>
<dbReference type="Proteomes" id="UP000051836">
    <property type="component" value="Unassembled WGS sequence"/>
</dbReference>
<keyword evidence="2" id="KW-0472">Membrane</keyword>
<dbReference type="AlphaFoldDB" id="A0A0Q3M725"/>
<protein>
    <submittedName>
        <fullName evidence="3">Matrix-remodeling-associated protein 7</fullName>
    </submittedName>
</protein>